<dbReference type="InterPro" id="IPR003084">
    <property type="entry name" value="HDAC_I/II"/>
</dbReference>
<feature type="compositionally biased region" description="Basic and acidic residues" evidence="10">
    <location>
        <begin position="708"/>
        <end position="721"/>
    </location>
</feature>
<evidence type="ECO:0000256" key="7">
    <source>
        <dbReference type="ARBA" id="ARBA00023163"/>
    </source>
</evidence>
<dbReference type="InterPro" id="IPR000286">
    <property type="entry name" value="HDACs"/>
</dbReference>
<dbReference type="AlphaFoldDB" id="A0A9W8A1S6"/>
<feature type="compositionally biased region" description="Polar residues" evidence="10">
    <location>
        <begin position="722"/>
        <end position="731"/>
    </location>
</feature>
<feature type="compositionally biased region" description="Low complexity" evidence="10">
    <location>
        <begin position="740"/>
        <end position="750"/>
    </location>
</feature>
<dbReference type="GO" id="GO:0032221">
    <property type="term" value="C:Rpd3S complex"/>
    <property type="evidence" value="ECO:0007669"/>
    <property type="project" value="UniProtKB-ARBA"/>
</dbReference>
<feature type="region of interest" description="Disordered" evidence="10">
    <location>
        <begin position="481"/>
        <end position="750"/>
    </location>
</feature>
<dbReference type="PRINTS" id="PR01270">
    <property type="entry name" value="HDASUPER"/>
</dbReference>
<comment type="caution">
    <text evidence="12">The sequence shown here is derived from an EMBL/GenBank/DDBJ whole genome shotgun (WGS) entry which is preliminary data.</text>
</comment>
<feature type="compositionally biased region" description="Low complexity" evidence="10">
    <location>
        <begin position="510"/>
        <end position="519"/>
    </location>
</feature>
<proteinExistence type="inferred from homology"/>
<dbReference type="EMBL" id="JANBPU010000074">
    <property type="protein sequence ID" value="KAJ1917343.1"/>
    <property type="molecule type" value="Genomic_DNA"/>
</dbReference>
<dbReference type="Gene3D" id="3.40.800.20">
    <property type="entry name" value="Histone deacetylase domain"/>
    <property type="match status" value="1"/>
</dbReference>
<dbReference type="EC" id="3.5.1.98" evidence="2"/>
<evidence type="ECO:0000313" key="12">
    <source>
        <dbReference type="EMBL" id="KAJ1917343.1"/>
    </source>
</evidence>
<feature type="compositionally biased region" description="Basic and acidic residues" evidence="10">
    <location>
        <begin position="399"/>
        <end position="417"/>
    </location>
</feature>
<dbReference type="OrthoDB" id="1918432at2759"/>
<protein>
    <recommendedName>
        <fullName evidence="2">histone deacetylase</fullName>
        <ecNumber evidence="2">3.5.1.98</ecNumber>
    </recommendedName>
</protein>
<dbReference type="PRINTS" id="PR01271">
    <property type="entry name" value="HISDACETLASE"/>
</dbReference>
<feature type="domain" description="Histone deacetylase" evidence="11">
    <location>
        <begin position="25"/>
        <end position="315"/>
    </location>
</feature>
<keyword evidence="7" id="KW-0804">Transcription</keyword>
<evidence type="ECO:0000256" key="5">
    <source>
        <dbReference type="ARBA" id="ARBA00022853"/>
    </source>
</evidence>
<dbReference type="SUPFAM" id="SSF52768">
    <property type="entry name" value="Arginase/deacetylase"/>
    <property type="match status" value="1"/>
</dbReference>
<evidence type="ECO:0000256" key="8">
    <source>
        <dbReference type="ARBA" id="ARBA00023242"/>
    </source>
</evidence>
<evidence type="ECO:0000256" key="9">
    <source>
        <dbReference type="ARBA" id="ARBA00061569"/>
    </source>
</evidence>
<keyword evidence="3" id="KW-0678">Repressor</keyword>
<dbReference type="GO" id="GO:0031507">
    <property type="term" value="P:heterochromatin formation"/>
    <property type="evidence" value="ECO:0007669"/>
    <property type="project" value="TreeGrafter"/>
</dbReference>
<feature type="compositionally biased region" description="Low complexity" evidence="10">
    <location>
        <begin position="546"/>
        <end position="560"/>
    </location>
</feature>
<dbReference type="Pfam" id="PF00850">
    <property type="entry name" value="Hist_deacetyl"/>
    <property type="match status" value="1"/>
</dbReference>
<dbReference type="InterPro" id="IPR023801">
    <property type="entry name" value="His_deacetylse_dom"/>
</dbReference>
<dbReference type="GO" id="GO:0141221">
    <property type="term" value="F:histone deacetylase activity, hydrolytic mechanism"/>
    <property type="evidence" value="ECO:0007669"/>
    <property type="project" value="UniProtKB-EC"/>
</dbReference>
<evidence type="ECO:0000256" key="6">
    <source>
        <dbReference type="ARBA" id="ARBA00023015"/>
    </source>
</evidence>
<feature type="compositionally biased region" description="Basic residues" evidence="10">
    <location>
        <begin position="433"/>
        <end position="442"/>
    </location>
</feature>
<evidence type="ECO:0000259" key="11">
    <source>
        <dbReference type="Pfam" id="PF00850"/>
    </source>
</evidence>
<evidence type="ECO:0000256" key="1">
    <source>
        <dbReference type="ARBA" id="ARBA00004123"/>
    </source>
</evidence>
<evidence type="ECO:0000256" key="4">
    <source>
        <dbReference type="ARBA" id="ARBA00022801"/>
    </source>
</evidence>
<dbReference type="GO" id="GO:0070210">
    <property type="term" value="C:Rpd3L-Expanded complex"/>
    <property type="evidence" value="ECO:0007669"/>
    <property type="project" value="TreeGrafter"/>
</dbReference>
<keyword evidence="8" id="KW-0539">Nucleus</keyword>
<comment type="subcellular location">
    <subcellularLocation>
        <location evidence="1">Nucleus</location>
    </subcellularLocation>
</comment>
<comment type="similarity">
    <text evidence="9">Belongs to the histone deacetylase family. HD Type 1 subfamily.</text>
</comment>
<feature type="region of interest" description="Disordered" evidence="10">
    <location>
        <begin position="370"/>
        <end position="455"/>
    </location>
</feature>
<evidence type="ECO:0000313" key="13">
    <source>
        <dbReference type="Proteomes" id="UP001150538"/>
    </source>
</evidence>
<dbReference type="Proteomes" id="UP001150538">
    <property type="component" value="Unassembled WGS sequence"/>
</dbReference>
<keyword evidence="4 12" id="KW-0378">Hydrolase</keyword>
<sequence>MQSSRRRVAYYYDDEIGNYNYGYGHPMKPFRMRMAHDLITSYELDKKMTMLKPTRATSKEMSKFHSDDYIEYLERVSPEFAEKMPVHTARYLPGDDCPPFDGVYEFCSISAGGSIEGAKRLNHGTSDIVINWSGGLHHAKKGEASGFCYINDIVLGILELLRYHQRVVYLDIDVHHGDGVEEAFYTTDRVMSVSFHKYGDFFPGTGHLSDVGIGRGKYYSVNVPLRDGINDESYKSVFQPVMRKIMECYRPGAVFMQCGTDSLSGDRLGCFNLSMKGHAACVEFMKSFNVPLFCVGGGGYTIRNVARTWVYETSVLLDTQVSPILPYNDYYEFYGPEYKLDVPASNMEDTNNRKYLDKLIRDIHEHLRHVPHAPSVQMQEVPRDVVGDGDDSEDDEYDDKNADNRKNQRHIDARVVPDTELSDSDTESNSNRRNVRNYRHRSAGNTERRARQRAAAAAATAANAASAAAAAAATAGVSGLGIGSETTDEDRSSRATTATPTRGRRGRGGAASSSSTPRAQQHTSRKSRETSSSKMDIEEENEEAPKPQQQDKQSSGSQKSEMPVIVNQPKPEGSIAADDSRMDIESEEKKNVSKEVKEPVVQTIKLETTEVPTQPTPEVVTAAAEMEAQVSDKPEDTKPKQDSVDKSNKPATTSGSVETGVKKEPEAANPPQTRSESSAEQAQTKPQAQPPAVFTSSAAHQVIIPGIKPERVIETENKKSSDTTINTSTVASAGKAGEIPQPLSSQLPPP</sequence>
<feature type="compositionally biased region" description="Low complexity" evidence="10">
    <location>
        <begin position="609"/>
        <end position="624"/>
    </location>
</feature>
<accession>A0A9W8A1S6</accession>
<gene>
    <name evidence="12" type="primary">HDAC2</name>
    <name evidence="12" type="ORF">H4219_003254</name>
</gene>
<keyword evidence="13" id="KW-1185">Reference proteome</keyword>
<dbReference type="InterPro" id="IPR037138">
    <property type="entry name" value="His_deacetylse_dom_sf"/>
</dbReference>
<dbReference type="PANTHER" id="PTHR10625">
    <property type="entry name" value="HISTONE DEACETYLASE HDAC1-RELATED"/>
    <property type="match status" value="1"/>
</dbReference>
<keyword evidence="6" id="KW-0805">Transcription regulation</keyword>
<feature type="compositionally biased region" description="Basic and acidic residues" evidence="10">
    <location>
        <begin position="630"/>
        <end position="648"/>
    </location>
</feature>
<keyword evidence="5" id="KW-0156">Chromatin regulator</keyword>
<dbReference type="InterPro" id="IPR023696">
    <property type="entry name" value="Ureohydrolase_dom_sf"/>
</dbReference>
<dbReference type="PANTHER" id="PTHR10625:SF2">
    <property type="entry name" value="HISTONE DEACETYLASE"/>
    <property type="match status" value="1"/>
</dbReference>
<feature type="compositionally biased region" description="Acidic residues" evidence="10">
    <location>
        <begin position="387"/>
        <end position="398"/>
    </location>
</feature>
<organism evidence="12 13">
    <name type="scientific">Mycoemilia scoparia</name>
    <dbReference type="NCBI Taxonomy" id="417184"/>
    <lineage>
        <taxon>Eukaryota</taxon>
        <taxon>Fungi</taxon>
        <taxon>Fungi incertae sedis</taxon>
        <taxon>Zoopagomycota</taxon>
        <taxon>Kickxellomycotina</taxon>
        <taxon>Kickxellomycetes</taxon>
        <taxon>Kickxellales</taxon>
        <taxon>Kickxellaceae</taxon>
        <taxon>Mycoemilia</taxon>
    </lineage>
</organism>
<feature type="compositionally biased region" description="Low complexity" evidence="10">
    <location>
        <begin position="679"/>
        <end position="692"/>
    </location>
</feature>
<feature type="compositionally biased region" description="Basic and acidic residues" evidence="10">
    <location>
        <begin position="578"/>
        <end position="598"/>
    </location>
</feature>
<dbReference type="FunFam" id="3.40.800.20:FF:000001">
    <property type="entry name" value="Histone deacetylase"/>
    <property type="match status" value="1"/>
</dbReference>
<reference evidence="12" key="1">
    <citation type="submission" date="2022-07" db="EMBL/GenBank/DDBJ databases">
        <title>Phylogenomic reconstructions and comparative analyses of Kickxellomycotina fungi.</title>
        <authorList>
            <person name="Reynolds N.K."/>
            <person name="Stajich J.E."/>
            <person name="Barry K."/>
            <person name="Grigoriev I.V."/>
            <person name="Crous P."/>
            <person name="Smith M.E."/>
        </authorList>
    </citation>
    <scope>NUCLEOTIDE SEQUENCE</scope>
    <source>
        <strain evidence="12">NBRC 100468</strain>
    </source>
</reference>
<evidence type="ECO:0000256" key="10">
    <source>
        <dbReference type="SAM" id="MobiDB-lite"/>
    </source>
</evidence>
<name>A0A9W8A1S6_9FUNG</name>
<evidence type="ECO:0000256" key="2">
    <source>
        <dbReference type="ARBA" id="ARBA00012111"/>
    </source>
</evidence>
<evidence type="ECO:0000256" key="3">
    <source>
        <dbReference type="ARBA" id="ARBA00022491"/>
    </source>
</evidence>